<keyword evidence="8" id="KW-0460">Magnesium</keyword>
<dbReference type="InterPro" id="IPR052038">
    <property type="entry name" value="Type-VII_TA_antitoxin"/>
</dbReference>
<gene>
    <name evidence="14" type="ORF">PCDLKAGA_00004</name>
</gene>
<evidence type="ECO:0000256" key="12">
    <source>
        <dbReference type="ARBA" id="ARBA00048696"/>
    </source>
</evidence>
<dbReference type="InterPro" id="IPR002934">
    <property type="entry name" value="Polymerase_NTP_transf_dom"/>
</dbReference>
<comment type="similarity">
    <text evidence="10">Belongs to the MntA antitoxin family.</text>
</comment>
<keyword evidence="6" id="KW-0547">Nucleotide-binding</keyword>
<evidence type="ECO:0000256" key="11">
    <source>
        <dbReference type="ARBA" id="ARBA00047518"/>
    </source>
</evidence>
<keyword evidence="3" id="KW-0808">Transferase</keyword>
<sequence>MPPHIEELKTRIVRTLQRHGVAHAAIFGSFARGDAEESSDLDLLVEFVGEKSLLDLVGLKLELEEFLGRNVDVLTYAALHPAIRDRILSEQVIVL</sequence>
<comment type="catalytic activity">
    <reaction evidence="11">
        <text>O-(5'-adenylyl)-L-tyrosyl-[protein] + ATP = O-[5'-(adenylyl-(5'-&gt;3')-adenylyl)]-L-tyrosyl-[protein] + diphosphate</text>
        <dbReference type="Rhea" id="RHEA:66528"/>
        <dbReference type="Rhea" id="RHEA-COMP:13846"/>
        <dbReference type="Rhea" id="RHEA-COMP:17046"/>
        <dbReference type="ChEBI" id="CHEBI:30616"/>
        <dbReference type="ChEBI" id="CHEBI:33019"/>
        <dbReference type="ChEBI" id="CHEBI:83624"/>
        <dbReference type="ChEBI" id="CHEBI:167160"/>
    </reaction>
</comment>
<evidence type="ECO:0000256" key="1">
    <source>
        <dbReference type="ARBA" id="ARBA00001946"/>
    </source>
</evidence>
<dbReference type="GO" id="GO:0046872">
    <property type="term" value="F:metal ion binding"/>
    <property type="evidence" value="ECO:0007669"/>
    <property type="project" value="UniProtKB-KW"/>
</dbReference>
<keyword evidence="2" id="KW-1277">Toxin-antitoxin system</keyword>
<protein>
    <recommendedName>
        <fullName evidence="9">protein adenylyltransferase</fullName>
        <ecNumber evidence="9">2.7.7.108</ecNumber>
    </recommendedName>
</protein>
<dbReference type="EMBL" id="MT631289">
    <property type="protein sequence ID" value="QNO48028.1"/>
    <property type="molecule type" value="Genomic_DNA"/>
</dbReference>
<keyword evidence="4" id="KW-0548">Nucleotidyltransferase</keyword>
<name>A0A7G9YJ44_9EURY</name>
<evidence type="ECO:0000256" key="6">
    <source>
        <dbReference type="ARBA" id="ARBA00022741"/>
    </source>
</evidence>
<evidence type="ECO:0000256" key="3">
    <source>
        <dbReference type="ARBA" id="ARBA00022679"/>
    </source>
</evidence>
<evidence type="ECO:0000256" key="8">
    <source>
        <dbReference type="ARBA" id="ARBA00022842"/>
    </source>
</evidence>
<accession>A0A7G9YJ44</accession>
<evidence type="ECO:0000256" key="2">
    <source>
        <dbReference type="ARBA" id="ARBA00022649"/>
    </source>
</evidence>
<evidence type="ECO:0000256" key="4">
    <source>
        <dbReference type="ARBA" id="ARBA00022695"/>
    </source>
</evidence>
<dbReference type="PANTHER" id="PTHR33571:SF14">
    <property type="entry name" value="PROTEIN ADENYLYLTRANSFERASE MJ0435-RELATED"/>
    <property type="match status" value="1"/>
</dbReference>
<evidence type="ECO:0000313" key="14">
    <source>
        <dbReference type="EMBL" id="QNO48028.1"/>
    </source>
</evidence>
<dbReference type="AlphaFoldDB" id="A0A7G9YJ44"/>
<dbReference type="Pfam" id="PF01909">
    <property type="entry name" value="NTP_transf_2"/>
    <property type="match status" value="1"/>
</dbReference>
<dbReference type="EC" id="2.7.7.108" evidence="9"/>
<evidence type="ECO:0000256" key="5">
    <source>
        <dbReference type="ARBA" id="ARBA00022723"/>
    </source>
</evidence>
<reference evidence="14" key="1">
    <citation type="submission" date="2020-06" db="EMBL/GenBank/DDBJ databases">
        <title>Unique genomic features of the anaerobic methanotrophic archaea.</title>
        <authorList>
            <person name="Chadwick G.L."/>
            <person name="Skennerton C.T."/>
            <person name="Laso-Perez R."/>
            <person name="Leu A.O."/>
            <person name="Speth D.R."/>
            <person name="Yu H."/>
            <person name="Morgan-Lang C."/>
            <person name="Hatzenpichler R."/>
            <person name="Goudeau D."/>
            <person name="Malmstrom R."/>
            <person name="Brazelton W.J."/>
            <person name="Woyke T."/>
            <person name="Hallam S.J."/>
            <person name="Tyson G.W."/>
            <person name="Wegener G."/>
            <person name="Boetius A."/>
            <person name="Orphan V."/>
        </authorList>
    </citation>
    <scope>NUCLEOTIDE SEQUENCE</scope>
</reference>
<feature type="domain" description="Polymerase nucleotidyl transferase" evidence="13">
    <location>
        <begin position="14"/>
        <end position="92"/>
    </location>
</feature>
<evidence type="ECO:0000256" key="7">
    <source>
        <dbReference type="ARBA" id="ARBA00022840"/>
    </source>
</evidence>
<keyword evidence="7" id="KW-0067">ATP-binding</keyword>
<evidence type="ECO:0000256" key="10">
    <source>
        <dbReference type="ARBA" id="ARBA00038276"/>
    </source>
</evidence>
<comment type="cofactor">
    <cofactor evidence="1">
        <name>Mg(2+)</name>
        <dbReference type="ChEBI" id="CHEBI:18420"/>
    </cofactor>
</comment>
<dbReference type="InterPro" id="IPR043519">
    <property type="entry name" value="NT_sf"/>
</dbReference>
<dbReference type="Gene3D" id="3.30.460.10">
    <property type="entry name" value="Beta Polymerase, domain 2"/>
    <property type="match status" value="1"/>
</dbReference>
<dbReference type="SUPFAM" id="SSF81301">
    <property type="entry name" value="Nucleotidyltransferase"/>
    <property type="match status" value="1"/>
</dbReference>
<evidence type="ECO:0000259" key="13">
    <source>
        <dbReference type="Pfam" id="PF01909"/>
    </source>
</evidence>
<dbReference type="CDD" id="cd05403">
    <property type="entry name" value="NT_KNTase_like"/>
    <property type="match status" value="1"/>
</dbReference>
<dbReference type="GO" id="GO:0005524">
    <property type="term" value="F:ATP binding"/>
    <property type="evidence" value="ECO:0007669"/>
    <property type="project" value="UniProtKB-KW"/>
</dbReference>
<evidence type="ECO:0000256" key="9">
    <source>
        <dbReference type="ARBA" id="ARBA00034531"/>
    </source>
</evidence>
<dbReference type="PANTHER" id="PTHR33571">
    <property type="entry name" value="SSL8005 PROTEIN"/>
    <property type="match status" value="1"/>
</dbReference>
<comment type="catalytic activity">
    <reaction evidence="12">
        <text>L-tyrosyl-[protein] + ATP = O-(5'-adenylyl)-L-tyrosyl-[protein] + diphosphate</text>
        <dbReference type="Rhea" id="RHEA:54288"/>
        <dbReference type="Rhea" id="RHEA-COMP:10136"/>
        <dbReference type="Rhea" id="RHEA-COMP:13846"/>
        <dbReference type="ChEBI" id="CHEBI:30616"/>
        <dbReference type="ChEBI" id="CHEBI:33019"/>
        <dbReference type="ChEBI" id="CHEBI:46858"/>
        <dbReference type="ChEBI" id="CHEBI:83624"/>
        <dbReference type="EC" id="2.7.7.108"/>
    </reaction>
</comment>
<proteinExistence type="inferred from homology"/>
<dbReference type="GO" id="GO:0070733">
    <property type="term" value="F:AMPylase activity"/>
    <property type="evidence" value="ECO:0007669"/>
    <property type="project" value="UniProtKB-EC"/>
</dbReference>
<organism evidence="14">
    <name type="scientific">Candidatus Methanogaster sp. ANME-2c ERB4</name>
    <dbReference type="NCBI Taxonomy" id="2759911"/>
    <lineage>
        <taxon>Archaea</taxon>
        <taxon>Methanobacteriati</taxon>
        <taxon>Methanobacteriota</taxon>
        <taxon>Stenosarchaea group</taxon>
        <taxon>Methanomicrobia</taxon>
        <taxon>Methanosarcinales</taxon>
        <taxon>ANME-2 cluster</taxon>
        <taxon>Candidatus Methanogasteraceae</taxon>
        <taxon>Candidatus Methanogaster</taxon>
    </lineage>
</organism>
<keyword evidence="5" id="KW-0479">Metal-binding</keyword>